<keyword evidence="1" id="KW-1133">Transmembrane helix</keyword>
<sequence length="251" mass="27703">MSMDGSDGGLYLVAFLALFVRWSGTHLWGIFCFAAFIVRAKATFRDGLFYDQQAMLRNSGSDSGALWQIVKMGTQWRKTSRRPMLRSLYLAVFAGLHLAAFAVAGIFSAKITGTNSKILLCSDQCGTLNFTILTSPRQFQYLRVDAAVSANHIATCFLNTSSTPVNCDSYVRNKPSWKLSEEESCPFADEMCYGAPGTSASKISVHLDSGPIDSTLDLVINAPPQDRVTLQRLLKYAPLWTDGFRSLKPQE</sequence>
<evidence type="ECO:0000256" key="1">
    <source>
        <dbReference type="SAM" id="Phobius"/>
    </source>
</evidence>
<gene>
    <name evidence="2" type="ORF">B0A54_17427</name>
</gene>
<dbReference type="Proteomes" id="UP000310066">
    <property type="component" value="Unassembled WGS sequence"/>
</dbReference>
<reference evidence="2 3" key="1">
    <citation type="submission" date="2017-03" db="EMBL/GenBank/DDBJ databases">
        <title>Genomes of endolithic fungi from Antarctica.</title>
        <authorList>
            <person name="Coleine C."/>
            <person name="Masonjones S."/>
            <person name="Stajich J.E."/>
        </authorList>
    </citation>
    <scope>NUCLEOTIDE SEQUENCE [LARGE SCALE GENOMIC DNA]</scope>
    <source>
        <strain evidence="2 3">CCFEE 5311</strain>
    </source>
</reference>
<keyword evidence="1" id="KW-0812">Transmembrane</keyword>
<dbReference type="AlphaFoldDB" id="A0A4U0TTM2"/>
<name>A0A4U0TTM2_9PEZI</name>
<evidence type="ECO:0000313" key="2">
    <source>
        <dbReference type="EMBL" id="TKA25633.1"/>
    </source>
</evidence>
<comment type="caution">
    <text evidence="2">The sequence shown here is derived from an EMBL/GenBank/DDBJ whole genome shotgun (WGS) entry which is preliminary data.</text>
</comment>
<evidence type="ECO:0000313" key="3">
    <source>
        <dbReference type="Proteomes" id="UP000310066"/>
    </source>
</evidence>
<accession>A0A4U0TTM2</accession>
<organism evidence="2 3">
    <name type="scientific">Friedmanniomyces endolithicus</name>
    <dbReference type="NCBI Taxonomy" id="329885"/>
    <lineage>
        <taxon>Eukaryota</taxon>
        <taxon>Fungi</taxon>
        <taxon>Dikarya</taxon>
        <taxon>Ascomycota</taxon>
        <taxon>Pezizomycotina</taxon>
        <taxon>Dothideomycetes</taxon>
        <taxon>Dothideomycetidae</taxon>
        <taxon>Mycosphaerellales</taxon>
        <taxon>Teratosphaeriaceae</taxon>
        <taxon>Friedmanniomyces</taxon>
    </lineage>
</organism>
<dbReference type="OrthoDB" id="3540210at2759"/>
<feature type="transmembrane region" description="Helical" evidence="1">
    <location>
        <begin position="87"/>
        <end position="107"/>
    </location>
</feature>
<protein>
    <submittedName>
        <fullName evidence="2">Uncharacterized protein</fullName>
    </submittedName>
</protein>
<proteinExistence type="predicted"/>
<keyword evidence="1" id="KW-0472">Membrane</keyword>
<feature type="transmembrane region" description="Helical" evidence="1">
    <location>
        <begin position="12"/>
        <end position="38"/>
    </location>
</feature>
<dbReference type="EMBL" id="NAJP01000154">
    <property type="protein sequence ID" value="TKA25633.1"/>
    <property type="molecule type" value="Genomic_DNA"/>
</dbReference>